<feature type="region of interest" description="Disordered" evidence="1">
    <location>
        <begin position="37"/>
        <end position="62"/>
    </location>
</feature>
<dbReference type="OrthoDB" id="3368165at2"/>
<dbReference type="EMBL" id="VSFF01000013">
    <property type="protein sequence ID" value="TYC10001.1"/>
    <property type="molecule type" value="Genomic_DNA"/>
</dbReference>
<dbReference type="SUPFAM" id="SSF56634">
    <property type="entry name" value="Heme-dependent catalase-like"/>
    <property type="match status" value="1"/>
</dbReference>
<evidence type="ECO:0000256" key="1">
    <source>
        <dbReference type="SAM" id="MobiDB-lite"/>
    </source>
</evidence>
<feature type="region of interest" description="Disordered" evidence="1">
    <location>
        <begin position="466"/>
        <end position="485"/>
    </location>
</feature>
<dbReference type="Pfam" id="PF09348">
    <property type="entry name" value="DUF1990"/>
    <property type="match status" value="2"/>
</dbReference>
<name>A0A5D0TUI3_9ACTN</name>
<evidence type="ECO:0000313" key="4">
    <source>
        <dbReference type="Proteomes" id="UP000322634"/>
    </source>
</evidence>
<protein>
    <submittedName>
        <fullName evidence="3">DUF1990 family protein</fullName>
    </submittedName>
</protein>
<dbReference type="RefSeq" id="WP_148354049.1">
    <property type="nucleotide sequence ID" value="NZ_JBHSBF010000005.1"/>
</dbReference>
<gene>
    <name evidence="3" type="ORF">FXF65_33420</name>
</gene>
<feature type="compositionally biased region" description="Basic residues" evidence="1">
    <location>
        <begin position="476"/>
        <end position="485"/>
    </location>
</feature>
<dbReference type="InterPro" id="IPR018960">
    <property type="entry name" value="DUF1990"/>
</dbReference>
<feature type="domain" description="DUF1990" evidence="2">
    <location>
        <begin position="111"/>
        <end position="192"/>
    </location>
</feature>
<feature type="compositionally biased region" description="Basic and acidic residues" evidence="1">
    <location>
        <begin position="44"/>
        <end position="57"/>
    </location>
</feature>
<sequence length="703" mass="79791">MRTRWRRRARAARWPAGMGIAGWRWLRRSRRVPRRRLRSGALPEADRFPHHDGDRTQGARQGVGPTFQRRYIVQITGSPLSPGELISLVGADLNAASPVEVAVFDKTSGAARRLEVGDEYVVHMPGPWNCPVRVVEQTPESFRFATLRGHMEAGEIEFRVAEGREGGLVFMIESWARSGDRLAELLYAKVGIAKEMQLHMWSHFCMRVAALSGGRVVGEIEVQTERKEVPGTERRRGPVGRAVEAVFVRGFTLAARRLRDRPLHPKGLVVDAALRLHGTSQRWGVPLLDDQAELHGKARLSRAIGLPSALPDILGLALRWTLPNPETDDLETVDLLLATSGRTILGRHVLRPMNRWSPAFYGSLLAYRVGDRRVLLGAVARGTRRAPADLATLARALDEQPLLFDLMVATEYGPWERFGELRLTGPAHNDEREPMRFNPTLRPVPELHPAGLFQQIRGTTYAAVQQASPPHESRGAVRRKTRTPPRMRREYAELHRRRLNFDPRQYNMDGPEKGWHVDDYRQQLPPEPPGPPIPGGSWEVARRLTRNYEYADPTIIRRILRSGPPAPGRDMLLEARFYGLPFYLGLRVGGVVDTTIEENGRRARVWGWNYQTLEGHLERGQMSQEVRKWLDTGEVEFHIHVFSQAASASHPVVRLGFLLFGRYMQLKFYKRACRRMKALTVQGLYRRQAFSTAEDRKSKSNVQ</sequence>
<proteinExistence type="predicted"/>
<comment type="caution">
    <text evidence="3">The sequence shown here is derived from an EMBL/GenBank/DDBJ whole genome shotgun (WGS) entry which is preliminary data.</text>
</comment>
<keyword evidence="4" id="KW-1185">Reference proteome</keyword>
<dbReference type="InterPro" id="IPR020835">
    <property type="entry name" value="Catalase_sf"/>
</dbReference>
<dbReference type="GO" id="GO:0020037">
    <property type="term" value="F:heme binding"/>
    <property type="evidence" value="ECO:0007669"/>
    <property type="project" value="InterPro"/>
</dbReference>
<feature type="domain" description="DUF1990" evidence="2">
    <location>
        <begin position="511"/>
        <end position="674"/>
    </location>
</feature>
<evidence type="ECO:0000313" key="3">
    <source>
        <dbReference type="EMBL" id="TYC10001.1"/>
    </source>
</evidence>
<reference evidence="3 4" key="1">
    <citation type="submission" date="2019-08" db="EMBL/GenBank/DDBJ databases">
        <title>Actinomadura sp. nov. CYP1-5 isolated from mountain soil.</title>
        <authorList>
            <person name="Songsumanus A."/>
            <person name="Kuncharoen N."/>
            <person name="Kudo T."/>
            <person name="Yuki M."/>
            <person name="Igarashi Y."/>
            <person name="Tanasupawat S."/>
        </authorList>
    </citation>
    <scope>NUCLEOTIDE SEQUENCE [LARGE SCALE GENOMIC DNA]</scope>
    <source>
        <strain evidence="3 4">GKU157</strain>
    </source>
</reference>
<dbReference type="Proteomes" id="UP000322634">
    <property type="component" value="Unassembled WGS sequence"/>
</dbReference>
<organism evidence="3 4">
    <name type="scientific">Actinomadura syzygii</name>
    <dbReference type="NCBI Taxonomy" id="1427538"/>
    <lineage>
        <taxon>Bacteria</taxon>
        <taxon>Bacillati</taxon>
        <taxon>Actinomycetota</taxon>
        <taxon>Actinomycetes</taxon>
        <taxon>Streptosporangiales</taxon>
        <taxon>Thermomonosporaceae</taxon>
        <taxon>Actinomadura</taxon>
    </lineage>
</organism>
<evidence type="ECO:0000259" key="2">
    <source>
        <dbReference type="Pfam" id="PF09348"/>
    </source>
</evidence>
<dbReference type="AlphaFoldDB" id="A0A5D0TUI3"/>
<accession>A0A5D0TUI3</accession>